<evidence type="ECO:0000313" key="4">
    <source>
        <dbReference type="Proteomes" id="UP000515237"/>
    </source>
</evidence>
<dbReference type="RefSeq" id="WP_185274033.1">
    <property type="nucleotide sequence ID" value="NZ_CP055156.1"/>
</dbReference>
<dbReference type="Proteomes" id="UP000515237">
    <property type="component" value="Chromosome"/>
</dbReference>
<evidence type="ECO:0000256" key="2">
    <source>
        <dbReference type="SAM" id="SignalP"/>
    </source>
</evidence>
<organism evidence="3 4">
    <name type="scientific">Adhaeribacter swui</name>
    <dbReference type="NCBI Taxonomy" id="2086471"/>
    <lineage>
        <taxon>Bacteria</taxon>
        <taxon>Pseudomonadati</taxon>
        <taxon>Bacteroidota</taxon>
        <taxon>Cytophagia</taxon>
        <taxon>Cytophagales</taxon>
        <taxon>Hymenobacteraceae</taxon>
        <taxon>Adhaeribacter</taxon>
    </lineage>
</organism>
<feature type="region of interest" description="Disordered" evidence="1">
    <location>
        <begin position="27"/>
        <end position="92"/>
    </location>
</feature>
<evidence type="ECO:0008006" key="5">
    <source>
        <dbReference type="Google" id="ProtNLM"/>
    </source>
</evidence>
<protein>
    <recommendedName>
        <fullName evidence="5">Lipoprotein</fullName>
    </recommendedName>
</protein>
<feature type="compositionally biased region" description="Basic and acidic residues" evidence="1">
    <location>
        <begin position="57"/>
        <end position="92"/>
    </location>
</feature>
<accession>A0A7G7G7P7</accession>
<feature type="chain" id="PRO_5028990156" description="Lipoprotein" evidence="2">
    <location>
        <begin position="28"/>
        <end position="92"/>
    </location>
</feature>
<evidence type="ECO:0000256" key="1">
    <source>
        <dbReference type="SAM" id="MobiDB-lite"/>
    </source>
</evidence>
<name>A0A7G7G7P7_9BACT</name>
<keyword evidence="2" id="KW-0732">Signal</keyword>
<keyword evidence="4" id="KW-1185">Reference proteome</keyword>
<sequence length="92" mass="10037">MKKIRQTMHQFGLVLVFGAALSFSACSTGTKEGDTNVEEGSAKDKDPENLNIQETDSVGRPDSLDMDKNETYQKVDPDNGARDADNDGKVDQ</sequence>
<feature type="signal peptide" evidence="2">
    <location>
        <begin position="1"/>
        <end position="27"/>
    </location>
</feature>
<proteinExistence type="predicted"/>
<reference evidence="3 4" key="1">
    <citation type="journal article" date="2018" name="Int. J. Syst. Evol. Microbiol.">
        <title>Adhaeribacter swui sp. nov., isolated from wet mud.</title>
        <authorList>
            <person name="Kim D.U."/>
            <person name="Kim K.W."/>
            <person name="Kang M.S."/>
            <person name="Kim J.Y."/>
            <person name="Jang J.H."/>
            <person name="Kim M.K."/>
        </authorList>
    </citation>
    <scope>NUCLEOTIDE SEQUENCE [LARGE SCALE GENOMIC DNA]</scope>
    <source>
        <strain evidence="3 4">KCTC 52873</strain>
    </source>
</reference>
<dbReference type="AlphaFoldDB" id="A0A7G7G7P7"/>
<gene>
    <name evidence="3" type="ORF">HUW51_10750</name>
</gene>
<dbReference type="KEGG" id="aswu:HUW51_10750"/>
<dbReference type="PROSITE" id="PS51257">
    <property type="entry name" value="PROKAR_LIPOPROTEIN"/>
    <property type="match status" value="1"/>
</dbReference>
<dbReference type="EMBL" id="CP055156">
    <property type="protein sequence ID" value="QNF33181.1"/>
    <property type="molecule type" value="Genomic_DNA"/>
</dbReference>
<evidence type="ECO:0000313" key="3">
    <source>
        <dbReference type="EMBL" id="QNF33181.1"/>
    </source>
</evidence>